<keyword evidence="2" id="KW-1133">Transmembrane helix</keyword>
<proteinExistence type="predicted"/>
<dbReference type="EMBL" id="JBBEGL010000017">
    <property type="protein sequence ID" value="MEJ2890801.1"/>
    <property type="molecule type" value="Genomic_DNA"/>
</dbReference>
<sequence>MGRRKHDGQRRAAKVAARRLRRTRPPHTRATRGAESRVAAPLLSDCELLEQFPDAFADDLDDDEDELREWDDWEDLDDLQDLEDDEPDMIDLLEDDIRGVVLTTVVQRDPEVARAFVDGRDRQLIDIFVGAWLAKARRRFPDPELSARAAAWVAESLGERGPAVAHAARTLGPDAAVVLREHFLRVPDDIAVARIWMLSAVVVVGGAGGVQWLDDPDQAGRGSGRRSSRLT</sequence>
<evidence type="ECO:0000313" key="3">
    <source>
        <dbReference type="EMBL" id="MEJ2890801.1"/>
    </source>
</evidence>
<accession>A0ABU8NEH4</accession>
<keyword evidence="2" id="KW-0812">Transmembrane</keyword>
<evidence type="ECO:0000313" key="4">
    <source>
        <dbReference type="Proteomes" id="UP001370100"/>
    </source>
</evidence>
<dbReference type="RefSeq" id="WP_337718994.1">
    <property type="nucleotide sequence ID" value="NZ_JBBEGL010000017.1"/>
</dbReference>
<evidence type="ECO:0000256" key="2">
    <source>
        <dbReference type="SAM" id="Phobius"/>
    </source>
</evidence>
<feature type="compositionally biased region" description="Basic residues" evidence="1">
    <location>
        <begin position="1"/>
        <end position="30"/>
    </location>
</feature>
<keyword evidence="4" id="KW-1185">Reference proteome</keyword>
<dbReference type="Proteomes" id="UP001370100">
    <property type="component" value="Unassembled WGS sequence"/>
</dbReference>
<feature type="region of interest" description="Disordered" evidence="1">
    <location>
        <begin position="1"/>
        <end position="36"/>
    </location>
</feature>
<keyword evidence="2" id="KW-0472">Membrane</keyword>
<organism evidence="3 4">
    <name type="scientific">Actinomycetospora aeridis</name>
    <dbReference type="NCBI Taxonomy" id="3129231"/>
    <lineage>
        <taxon>Bacteria</taxon>
        <taxon>Bacillati</taxon>
        <taxon>Actinomycetota</taxon>
        <taxon>Actinomycetes</taxon>
        <taxon>Pseudonocardiales</taxon>
        <taxon>Pseudonocardiaceae</taxon>
        <taxon>Actinomycetospora</taxon>
    </lineage>
</organism>
<reference evidence="3 4" key="1">
    <citation type="submission" date="2024-03" db="EMBL/GenBank/DDBJ databases">
        <title>Actinomycetospora sp. OC33-EN06, a novel actinomycete isolated from wild orchid (Aerides multiflora).</title>
        <authorList>
            <person name="Suriyachadkun C."/>
        </authorList>
    </citation>
    <scope>NUCLEOTIDE SEQUENCE [LARGE SCALE GENOMIC DNA]</scope>
    <source>
        <strain evidence="3 4">OC33-EN06</strain>
    </source>
</reference>
<gene>
    <name evidence="3" type="ORF">WCD41_30380</name>
</gene>
<name>A0ABU8NEH4_9PSEU</name>
<protein>
    <submittedName>
        <fullName evidence="3">Uncharacterized protein</fullName>
    </submittedName>
</protein>
<feature type="transmembrane region" description="Helical" evidence="2">
    <location>
        <begin position="195"/>
        <end position="213"/>
    </location>
</feature>
<evidence type="ECO:0000256" key="1">
    <source>
        <dbReference type="SAM" id="MobiDB-lite"/>
    </source>
</evidence>
<comment type="caution">
    <text evidence="3">The sequence shown here is derived from an EMBL/GenBank/DDBJ whole genome shotgun (WGS) entry which is preliminary data.</text>
</comment>